<dbReference type="EMBL" id="AP024747">
    <property type="protein sequence ID" value="BCY25765.1"/>
    <property type="molecule type" value="Genomic_DNA"/>
</dbReference>
<evidence type="ECO:0000256" key="3">
    <source>
        <dbReference type="ARBA" id="ARBA00022989"/>
    </source>
</evidence>
<protein>
    <recommendedName>
        <fullName evidence="6">GtrA/DPMS transmembrane domain-containing protein</fullName>
    </recommendedName>
</protein>
<organism evidence="7 8">
    <name type="scientific">Cutibacterium modestum</name>
    <dbReference type="NCBI Taxonomy" id="2559073"/>
    <lineage>
        <taxon>Bacteria</taxon>
        <taxon>Bacillati</taxon>
        <taxon>Actinomycetota</taxon>
        <taxon>Actinomycetes</taxon>
        <taxon>Propionibacteriales</taxon>
        <taxon>Propionibacteriaceae</taxon>
        <taxon>Cutibacterium</taxon>
    </lineage>
</organism>
<dbReference type="AlphaFoldDB" id="A0AAD1KPR9"/>
<gene>
    <name evidence="7" type="ORF">KB1_17550</name>
</gene>
<accession>A0AAD1KPR9</accession>
<name>A0AAD1KPR9_9ACTN</name>
<dbReference type="Pfam" id="PF04138">
    <property type="entry name" value="GtrA_DPMS_TM"/>
    <property type="match status" value="1"/>
</dbReference>
<evidence type="ECO:0000256" key="2">
    <source>
        <dbReference type="ARBA" id="ARBA00022692"/>
    </source>
</evidence>
<feature type="domain" description="GtrA/DPMS transmembrane" evidence="6">
    <location>
        <begin position="47"/>
        <end position="160"/>
    </location>
</feature>
<keyword evidence="2 5" id="KW-0812">Transmembrane</keyword>
<comment type="subcellular location">
    <subcellularLocation>
        <location evidence="1">Membrane</location>
        <topology evidence="1">Multi-pass membrane protein</topology>
    </subcellularLocation>
</comment>
<dbReference type="InterPro" id="IPR007267">
    <property type="entry name" value="GtrA_DPMS_TM"/>
</dbReference>
<sequence>MVTSVKRIRAKKVPRRSAPRVFARGCLTVHSILPFLLSGLPVTFIGYCIINGLGFLIDMSLLAVFFLGVGLPYPVSVSLGYGLAAMYSFFVNRWLNFQSHGNLGRQSGRYVVTMVTNYVCLTLGLSFLLESLGVHFELARFTAACVEGLYIYVMLSIWVFPKSGRRQLA</sequence>
<dbReference type="GO" id="GO:0016020">
    <property type="term" value="C:membrane"/>
    <property type="evidence" value="ECO:0007669"/>
    <property type="project" value="UniProtKB-SubCell"/>
</dbReference>
<dbReference type="GO" id="GO:0000271">
    <property type="term" value="P:polysaccharide biosynthetic process"/>
    <property type="evidence" value="ECO:0007669"/>
    <property type="project" value="InterPro"/>
</dbReference>
<evidence type="ECO:0000259" key="6">
    <source>
        <dbReference type="Pfam" id="PF04138"/>
    </source>
</evidence>
<feature type="transmembrane region" description="Helical" evidence="5">
    <location>
        <begin position="73"/>
        <end position="90"/>
    </location>
</feature>
<dbReference type="Proteomes" id="UP000825072">
    <property type="component" value="Chromosome 1"/>
</dbReference>
<keyword evidence="3 5" id="KW-1133">Transmembrane helix</keyword>
<evidence type="ECO:0000313" key="8">
    <source>
        <dbReference type="Proteomes" id="UP000825072"/>
    </source>
</evidence>
<keyword evidence="4 5" id="KW-0472">Membrane</keyword>
<reference evidence="7" key="1">
    <citation type="submission" date="2021-06" db="EMBL/GenBank/DDBJ databases">
        <title>Genome sequence of Cutibacterium modestum strain KB17-24694.</title>
        <authorList>
            <person name="Dekio I."/>
            <person name="Asahina A."/>
            <person name="Nishida M."/>
        </authorList>
    </citation>
    <scope>NUCLEOTIDE SEQUENCE</scope>
    <source>
        <strain evidence="7">KB17-24694</strain>
    </source>
</reference>
<feature type="transmembrane region" description="Helical" evidence="5">
    <location>
        <begin position="141"/>
        <end position="160"/>
    </location>
</feature>
<evidence type="ECO:0000256" key="4">
    <source>
        <dbReference type="ARBA" id="ARBA00023136"/>
    </source>
</evidence>
<evidence type="ECO:0000256" key="5">
    <source>
        <dbReference type="SAM" id="Phobius"/>
    </source>
</evidence>
<proteinExistence type="predicted"/>
<evidence type="ECO:0000313" key="7">
    <source>
        <dbReference type="EMBL" id="BCY25765.1"/>
    </source>
</evidence>
<feature type="transmembrane region" description="Helical" evidence="5">
    <location>
        <begin position="110"/>
        <end position="129"/>
    </location>
</feature>
<evidence type="ECO:0000256" key="1">
    <source>
        <dbReference type="ARBA" id="ARBA00004141"/>
    </source>
</evidence>